<dbReference type="AlphaFoldDB" id="A0AA39RLD7"/>
<evidence type="ECO:0000313" key="1">
    <source>
        <dbReference type="EMBL" id="KAK0576064.1"/>
    </source>
</evidence>
<dbReference type="EMBL" id="JAUESC010000386">
    <property type="protein sequence ID" value="KAK0576064.1"/>
    <property type="molecule type" value="Genomic_DNA"/>
</dbReference>
<proteinExistence type="predicted"/>
<keyword evidence="2" id="KW-1185">Reference proteome</keyword>
<gene>
    <name evidence="1" type="ORF">LWI29_011276</name>
</gene>
<sequence length="97" mass="10817">MVGESAAPTFYAQNKATSHFLEDFDMGPLAGYLYVLFDSEGEDCGEIVERRLAASFLKEKVRGSSSPKWEKVANRLLDGSGRYASFTWRRLRASSVS</sequence>
<organism evidence="1 2">
    <name type="scientific">Acer saccharum</name>
    <name type="common">Sugar maple</name>
    <dbReference type="NCBI Taxonomy" id="4024"/>
    <lineage>
        <taxon>Eukaryota</taxon>
        <taxon>Viridiplantae</taxon>
        <taxon>Streptophyta</taxon>
        <taxon>Embryophyta</taxon>
        <taxon>Tracheophyta</taxon>
        <taxon>Spermatophyta</taxon>
        <taxon>Magnoliopsida</taxon>
        <taxon>eudicotyledons</taxon>
        <taxon>Gunneridae</taxon>
        <taxon>Pentapetalae</taxon>
        <taxon>rosids</taxon>
        <taxon>malvids</taxon>
        <taxon>Sapindales</taxon>
        <taxon>Sapindaceae</taxon>
        <taxon>Hippocastanoideae</taxon>
        <taxon>Acereae</taxon>
        <taxon>Acer</taxon>
    </lineage>
</organism>
<reference evidence="1" key="2">
    <citation type="submission" date="2023-06" db="EMBL/GenBank/DDBJ databases">
        <authorList>
            <person name="Swenson N.G."/>
            <person name="Wegrzyn J.L."/>
            <person name="Mcevoy S.L."/>
        </authorList>
    </citation>
    <scope>NUCLEOTIDE SEQUENCE</scope>
    <source>
        <strain evidence="1">NS2018</strain>
        <tissue evidence="1">Leaf</tissue>
    </source>
</reference>
<dbReference type="Proteomes" id="UP001168877">
    <property type="component" value="Unassembled WGS sequence"/>
</dbReference>
<protein>
    <submittedName>
        <fullName evidence="1">Uncharacterized protein</fullName>
    </submittedName>
</protein>
<reference evidence="1" key="1">
    <citation type="journal article" date="2022" name="Plant J.">
        <title>Strategies of tolerance reflected in two North American maple genomes.</title>
        <authorList>
            <person name="McEvoy S.L."/>
            <person name="Sezen U.U."/>
            <person name="Trouern-Trend A."/>
            <person name="McMahon S.M."/>
            <person name="Schaberg P.G."/>
            <person name="Yang J."/>
            <person name="Wegrzyn J.L."/>
            <person name="Swenson N.G."/>
        </authorList>
    </citation>
    <scope>NUCLEOTIDE SEQUENCE</scope>
    <source>
        <strain evidence="1">NS2018</strain>
    </source>
</reference>
<accession>A0AA39RLD7</accession>
<name>A0AA39RLD7_ACESA</name>
<evidence type="ECO:0000313" key="2">
    <source>
        <dbReference type="Proteomes" id="UP001168877"/>
    </source>
</evidence>
<comment type="caution">
    <text evidence="1">The sequence shown here is derived from an EMBL/GenBank/DDBJ whole genome shotgun (WGS) entry which is preliminary data.</text>
</comment>